<keyword evidence="12" id="KW-0067">ATP-binding</keyword>
<dbReference type="CDD" id="cd24124">
    <property type="entry name" value="ASKHA_NBD_HK1_meta_rpt1"/>
    <property type="match status" value="1"/>
</dbReference>
<dbReference type="UniPathway" id="UPA00242"/>
<dbReference type="EMBL" id="AFYH01022217">
    <property type="status" value="NOT_ANNOTATED_CDS"/>
    <property type="molecule type" value="Genomic_DNA"/>
</dbReference>
<dbReference type="EMBL" id="AFYH01022216">
    <property type="status" value="NOT_ANNOTATED_CDS"/>
    <property type="molecule type" value="Genomic_DNA"/>
</dbReference>
<protein>
    <recommendedName>
        <fullName evidence="6">hexokinase</fullName>
        <ecNumber evidence="6">2.7.1.1</ecNumber>
    </recommendedName>
</protein>
<dbReference type="EMBL" id="AFYH01022219">
    <property type="status" value="NOT_ANNOTATED_CDS"/>
    <property type="molecule type" value="Genomic_DNA"/>
</dbReference>
<dbReference type="EMBL" id="AFYH01022218">
    <property type="status" value="NOT_ANNOTATED_CDS"/>
    <property type="molecule type" value="Genomic_DNA"/>
</dbReference>
<dbReference type="InterPro" id="IPR043129">
    <property type="entry name" value="ATPase_NBD"/>
</dbReference>
<dbReference type="CDD" id="cd24127">
    <property type="entry name" value="ASKHA_NBD_HK1_meta_rpt2"/>
    <property type="match status" value="1"/>
</dbReference>
<dbReference type="Ensembl" id="ENSLACT00000010775.2">
    <property type="protein sequence ID" value="ENSLACP00000010696.2"/>
    <property type="gene ID" value="ENSLACG00000009420.2"/>
</dbReference>
<dbReference type="PANTHER" id="PTHR19443">
    <property type="entry name" value="HEXOKINASE"/>
    <property type="match status" value="1"/>
</dbReference>
<dbReference type="Pfam" id="PF00349">
    <property type="entry name" value="Hexokinase_1"/>
    <property type="match status" value="2"/>
</dbReference>
<organism evidence="20 21">
    <name type="scientific">Latimeria chalumnae</name>
    <name type="common">Coelacanth</name>
    <dbReference type="NCBI Taxonomy" id="7897"/>
    <lineage>
        <taxon>Eukaryota</taxon>
        <taxon>Metazoa</taxon>
        <taxon>Chordata</taxon>
        <taxon>Craniata</taxon>
        <taxon>Vertebrata</taxon>
        <taxon>Euteleostomi</taxon>
        <taxon>Coelacanthiformes</taxon>
        <taxon>Coelacanthidae</taxon>
        <taxon>Latimeria</taxon>
    </lineage>
</organism>
<dbReference type="EMBL" id="AFYH01022215">
    <property type="status" value="NOT_ANNOTATED_CDS"/>
    <property type="molecule type" value="Genomic_DNA"/>
</dbReference>
<keyword evidence="7" id="KW-0963">Cytoplasm</keyword>
<dbReference type="GeneTree" id="ENSGT00950000182787"/>
<feature type="domain" description="Hexokinase C-terminal" evidence="19">
    <location>
        <begin position="673"/>
        <end position="907"/>
    </location>
</feature>
<evidence type="ECO:0000259" key="19">
    <source>
        <dbReference type="Pfam" id="PF03727"/>
    </source>
</evidence>
<comment type="catalytic activity">
    <reaction evidence="17">
        <text>D-glucose + ATP = D-glucose 6-phosphate + ADP + H(+)</text>
        <dbReference type="Rhea" id="RHEA:17825"/>
        <dbReference type="ChEBI" id="CHEBI:4167"/>
        <dbReference type="ChEBI" id="CHEBI:15378"/>
        <dbReference type="ChEBI" id="CHEBI:30616"/>
        <dbReference type="ChEBI" id="CHEBI:61548"/>
        <dbReference type="ChEBI" id="CHEBI:456216"/>
        <dbReference type="EC" id="2.7.1.1"/>
    </reaction>
    <physiologicalReaction direction="left-to-right" evidence="17">
        <dbReference type="Rhea" id="RHEA:17826"/>
    </physiologicalReaction>
</comment>
<dbReference type="HOGENOM" id="CLU_014393_1_0_1"/>
<dbReference type="SUPFAM" id="SSF53067">
    <property type="entry name" value="Actin-like ATPase domain"/>
    <property type="match status" value="4"/>
</dbReference>
<dbReference type="Gene3D" id="3.30.420.40">
    <property type="match status" value="2"/>
</dbReference>
<dbReference type="Pfam" id="PF03727">
    <property type="entry name" value="Hexokinase_2"/>
    <property type="match status" value="2"/>
</dbReference>
<dbReference type="CTD" id="3098"/>
<dbReference type="InterPro" id="IPR001312">
    <property type="entry name" value="Hexokinase"/>
</dbReference>
<evidence type="ECO:0000256" key="7">
    <source>
        <dbReference type="ARBA" id="ARBA00022490"/>
    </source>
</evidence>
<dbReference type="FunFam" id="3.40.367.20:FF:000001">
    <property type="entry name" value="Hexokinase 1"/>
    <property type="match status" value="1"/>
</dbReference>
<dbReference type="EMBL" id="AFYH01022214">
    <property type="status" value="NOT_ANNOTATED_CDS"/>
    <property type="molecule type" value="Genomic_DNA"/>
</dbReference>
<dbReference type="GO" id="GO:0005536">
    <property type="term" value="F:D-glucose binding"/>
    <property type="evidence" value="ECO:0007669"/>
    <property type="project" value="InterPro"/>
</dbReference>
<dbReference type="Gene3D" id="3.40.367.20">
    <property type="match status" value="2"/>
</dbReference>
<dbReference type="GO" id="GO:0006006">
    <property type="term" value="P:glucose metabolic process"/>
    <property type="evidence" value="ECO:0007669"/>
    <property type="project" value="TreeGrafter"/>
</dbReference>
<dbReference type="STRING" id="7897.ENSLACP00000010696"/>
<dbReference type="AlphaFoldDB" id="H3AM25"/>
<proteinExistence type="inferred from homology"/>
<evidence type="ECO:0000256" key="13">
    <source>
        <dbReference type="ARBA" id="ARBA00023128"/>
    </source>
</evidence>
<dbReference type="Bgee" id="ENSLACG00000009420">
    <property type="expression patterns" value="Expressed in pectoral fin and 6 other cell types or tissues"/>
</dbReference>
<dbReference type="EMBL" id="AFYH01022213">
    <property type="status" value="NOT_ANNOTATED_CDS"/>
    <property type="molecule type" value="Genomic_DNA"/>
</dbReference>
<evidence type="ECO:0000256" key="15">
    <source>
        <dbReference type="ARBA" id="ARBA00023152"/>
    </source>
</evidence>
<evidence type="ECO:0000313" key="20">
    <source>
        <dbReference type="Ensembl" id="ENSLACP00000010696.2"/>
    </source>
</evidence>
<keyword evidence="13" id="KW-0496">Mitochondrion</keyword>
<evidence type="ECO:0000256" key="17">
    <source>
        <dbReference type="ARBA" id="ARBA00048160"/>
    </source>
</evidence>
<comment type="pathway">
    <text evidence="3">Carbohydrate degradation; glycolysis; D-glyceraldehyde 3-phosphate and glycerone phosphate from D-glucose: step 1/4.</text>
</comment>
<evidence type="ECO:0000256" key="6">
    <source>
        <dbReference type="ARBA" id="ARBA00012324"/>
    </source>
</evidence>
<keyword evidence="14" id="KW-0472">Membrane</keyword>
<keyword evidence="8" id="KW-0808">Transferase</keyword>
<feature type="domain" description="Hexokinase C-terminal" evidence="19">
    <location>
        <begin position="226"/>
        <end position="459"/>
    </location>
</feature>
<dbReference type="Proteomes" id="UP000008672">
    <property type="component" value="Unassembled WGS sequence"/>
</dbReference>
<evidence type="ECO:0000256" key="2">
    <source>
        <dbReference type="ARBA" id="ARBA00004496"/>
    </source>
</evidence>
<keyword evidence="15" id="KW-0324">Glycolysis</keyword>
<name>H3AM25_LATCH</name>
<dbReference type="OrthoDB" id="419537at2759"/>
<dbReference type="FunFam" id="3.40.367.20:FF:000020">
    <property type="entry name" value="Hexokinase-1"/>
    <property type="match status" value="1"/>
</dbReference>
<dbReference type="GO" id="GO:0008865">
    <property type="term" value="F:fructokinase activity"/>
    <property type="evidence" value="ECO:0007669"/>
    <property type="project" value="TreeGrafter"/>
</dbReference>
<feature type="domain" description="Hexokinase N-terminal" evidence="18">
    <location>
        <begin position="22"/>
        <end position="218"/>
    </location>
</feature>
<evidence type="ECO:0000256" key="16">
    <source>
        <dbReference type="ARBA" id="ARBA00044613"/>
    </source>
</evidence>
<evidence type="ECO:0000259" key="18">
    <source>
        <dbReference type="Pfam" id="PF00349"/>
    </source>
</evidence>
<evidence type="ECO:0000256" key="1">
    <source>
        <dbReference type="ARBA" id="ARBA00004318"/>
    </source>
</evidence>
<gene>
    <name evidence="20" type="primary">HK1</name>
</gene>
<dbReference type="InParanoid" id="H3AM25"/>
<comment type="subcellular location">
    <subcellularLocation>
        <location evidence="2">Cytoplasm</location>
    </subcellularLocation>
    <subcellularLocation>
        <location evidence="1">Mitochondrion membrane</location>
        <topology evidence="1">Peripheral membrane protein</topology>
    </subcellularLocation>
</comment>
<evidence type="ECO:0000256" key="4">
    <source>
        <dbReference type="ARBA" id="ARBA00005028"/>
    </source>
</evidence>
<dbReference type="PANTHER" id="PTHR19443:SF10">
    <property type="entry name" value="HEXOKINASE-1"/>
    <property type="match status" value="1"/>
</dbReference>
<evidence type="ECO:0000256" key="3">
    <source>
        <dbReference type="ARBA" id="ARBA00004888"/>
    </source>
</evidence>
<dbReference type="FunCoup" id="H3AM25">
    <property type="interactions" value="1422"/>
</dbReference>
<dbReference type="GO" id="GO:0005829">
    <property type="term" value="C:cytosol"/>
    <property type="evidence" value="ECO:0007669"/>
    <property type="project" value="TreeGrafter"/>
</dbReference>
<dbReference type="InterPro" id="IPR019807">
    <property type="entry name" value="Hexokinase_BS"/>
</dbReference>
<dbReference type="EMBL" id="AFYH01022212">
    <property type="status" value="NOT_ANNOTATED_CDS"/>
    <property type="molecule type" value="Genomic_DNA"/>
</dbReference>
<reference evidence="20" key="2">
    <citation type="submission" date="2025-08" db="UniProtKB">
        <authorList>
            <consortium name="Ensembl"/>
        </authorList>
    </citation>
    <scope>IDENTIFICATION</scope>
</reference>
<dbReference type="PROSITE" id="PS00378">
    <property type="entry name" value="HEXOKINASE_1"/>
    <property type="match status" value="1"/>
</dbReference>
<reference evidence="20" key="3">
    <citation type="submission" date="2025-09" db="UniProtKB">
        <authorList>
            <consortium name="Ensembl"/>
        </authorList>
    </citation>
    <scope>IDENTIFICATION</scope>
</reference>
<keyword evidence="11" id="KW-0418">Kinase</keyword>
<evidence type="ECO:0000256" key="10">
    <source>
        <dbReference type="ARBA" id="ARBA00022741"/>
    </source>
</evidence>
<feature type="domain" description="Hexokinase N-terminal" evidence="18">
    <location>
        <begin position="470"/>
        <end position="667"/>
    </location>
</feature>
<dbReference type="KEGG" id="lcm:102364683"/>
<accession>H3AM25</accession>
<dbReference type="UniPathway" id="UPA00109">
    <property type="reaction ID" value="UER00180"/>
</dbReference>
<comment type="similarity">
    <text evidence="5">Belongs to the hexokinase family.</text>
</comment>
<evidence type="ECO:0000313" key="21">
    <source>
        <dbReference type="Proteomes" id="UP000008672"/>
    </source>
</evidence>
<reference evidence="21" key="1">
    <citation type="submission" date="2011-08" db="EMBL/GenBank/DDBJ databases">
        <title>The draft genome of Latimeria chalumnae.</title>
        <authorList>
            <person name="Di Palma F."/>
            <person name="Alfoldi J."/>
            <person name="Johnson J."/>
            <person name="Berlin A."/>
            <person name="Gnerre S."/>
            <person name="Jaffe D."/>
            <person name="MacCallum I."/>
            <person name="Young S."/>
            <person name="Walker B.J."/>
            <person name="Lander E."/>
            <person name="Lindblad-Toh K."/>
        </authorList>
    </citation>
    <scope>NUCLEOTIDE SEQUENCE [LARGE SCALE GENOMIC DNA]</scope>
    <source>
        <strain evidence="21">Wild caught</strain>
    </source>
</reference>
<evidence type="ECO:0000256" key="14">
    <source>
        <dbReference type="ARBA" id="ARBA00023136"/>
    </source>
</evidence>
<dbReference type="PRINTS" id="PR00475">
    <property type="entry name" value="HEXOKINASE"/>
</dbReference>
<keyword evidence="10" id="KW-0547">Nucleotide-binding</keyword>
<dbReference type="InterPro" id="IPR022673">
    <property type="entry name" value="Hexokinase_C"/>
</dbReference>
<dbReference type="EC" id="2.7.1.1" evidence="6"/>
<keyword evidence="21" id="KW-1185">Reference proteome</keyword>
<evidence type="ECO:0000256" key="12">
    <source>
        <dbReference type="ARBA" id="ARBA00022840"/>
    </source>
</evidence>
<sequence length="919" mass="102878">MIAAQLLAYYFTELKDDEIKKIDKYLFSMRLSDETLLDIMTRFRSEMKRGLSSDFNPTATIKMLPTFVRSTPDGSEKGDFIALDLGGSFFRILRVKVSHEKKQTVQMESKIYDTPEDIMSGSGTRLFDHVAECLGDFMEKQQIKDKKLPVGFTFSFPCVQTKLNEGVLITWTKRFKASGVEGTDVVTLLNKAIKKRGDYDADIMAVVNDTVGTMMTCGFDDQRCEVGLIIGTGTNACYMEELRHIDLVEGDEGRMCINTEWGAFGDDGSLEDIRTEFDREIDRGSLNPGKQLFEKMASGLYLGELVRLILVKMAKEELLFEGRITPELLTKGKFETKHVSAIEKNKEGLTKAKEILTRLGVEPSREDCVAVQHVCTIVSFRSANLIAAVLGGILTHMKENKGVTRLRTTVGVDGSLYKMHPQYARRLHKTVRRLVPDCDVRFLLSESGSGKGAAMVTAVAYRLAEQHRQIDETLESFNLTHKQLMEIKKRMRTEMEAGLRKKTHEEAKVKMLPTFVRSTPDGTEHGDFLALDLGGTNFRVLLVKIRSGKRRTVEMHNKIYAIPIEVMQGTGEELFDHIVNCISDFLDYMGMKGACLPLSFTFSFPCQQTSLDAGILLTWTKGFKATDCEGEDMVNMLREAIKRREEFELDVVAIVNDTVGTMMTCAYEDQNCEIGLIVGTGSNACYMEEVKNIEMVEGEQGRMCVNMEWGAFGDNGCLDDIRTVYDEAVDDLSLNPGKQRYEKMISGMYLGEIVRNILIDLTKRGFLFRGQISETLKTRGIFETKFLSQIESDRLALLQVRAILQQLGLDSTCEDSIIVKAVCGAISKRAAQVCGAGMAAVVDKIRENRGLNHLEITVGVDGTLYKLHPHFSKIMHQTVKELAPKCDVTFLLSEDGSGKGAALITAVACRLRELEQKLN</sequence>
<evidence type="ECO:0000256" key="5">
    <source>
        <dbReference type="ARBA" id="ARBA00009225"/>
    </source>
</evidence>
<dbReference type="PROSITE" id="PS51748">
    <property type="entry name" value="HEXOKINASE_2"/>
    <property type="match status" value="2"/>
</dbReference>
<dbReference type="EMBL" id="AFYH01022221">
    <property type="status" value="NOT_ANNOTATED_CDS"/>
    <property type="molecule type" value="Genomic_DNA"/>
</dbReference>
<evidence type="ECO:0000256" key="9">
    <source>
        <dbReference type="ARBA" id="ARBA00022737"/>
    </source>
</evidence>
<dbReference type="GO" id="GO:0004340">
    <property type="term" value="F:glucokinase activity"/>
    <property type="evidence" value="ECO:0007669"/>
    <property type="project" value="TreeGrafter"/>
</dbReference>
<dbReference type="RefSeq" id="XP_005990009.1">
    <property type="nucleotide sequence ID" value="XM_005989947.3"/>
</dbReference>
<comment type="pathway">
    <text evidence="4">Carbohydrate metabolism; hexose metabolism.</text>
</comment>
<dbReference type="FunFam" id="3.30.420.40:FF:000015">
    <property type="entry name" value="Hexokinase 1"/>
    <property type="match status" value="2"/>
</dbReference>
<dbReference type="GO" id="GO:0019158">
    <property type="term" value="F:mannokinase activity"/>
    <property type="evidence" value="ECO:0007669"/>
    <property type="project" value="TreeGrafter"/>
</dbReference>
<dbReference type="eggNOG" id="KOG1369">
    <property type="taxonomic scope" value="Eukaryota"/>
</dbReference>
<keyword evidence="9" id="KW-0677">Repeat</keyword>
<dbReference type="OMA" id="XGILITW"/>
<dbReference type="InterPro" id="IPR022672">
    <property type="entry name" value="Hexokinase_N"/>
</dbReference>
<dbReference type="GO" id="GO:0006096">
    <property type="term" value="P:glycolytic process"/>
    <property type="evidence" value="ECO:0007669"/>
    <property type="project" value="UniProtKB-UniPathway"/>
</dbReference>
<dbReference type="GO" id="GO:0005524">
    <property type="term" value="F:ATP binding"/>
    <property type="evidence" value="ECO:0007669"/>
    <property type="project" value="UniProtKB-KW"/>
</dbReference>
<dbReference type="EMBL" id="AFYH01022220">
    <property type="status" value="NOT_ANNOTATED_CDS"/>
    <property type="molecule type" value="Genomic_DNA"/>
</dbReference>
<evidence type="ECO:0000256" key="8">
    <source>
        <dbReference type="ARBA" id="ARBA00022679"/>
    </source>
</evidence>
<evidence type="ECO:0000256" key="11">
    <source>
        <dbReference type="ARBA" id="ARBA00022777"/>
    </source>
</evidence>
<comment type="catalytic activity">
    <reaction evidence="16">
        <text>a D-hexose + ATP = a D-hexose 6-phosphate + ADP + H(+)</text>
        <dbReference type="Rhea" id="RHEA:22740"/>
        <dbReference type="ChEBI" id="CHEBI:4194"/>
        <dbReference type="ChEBI" id="CHEBI:15378"/>
        <dbReference type="ChEBI" id="CHEBI:30616"/>
        <dbReference type="ChEBI" id="CHEBI:229467"/>
        <dbReference type="ChEBI" id="CHEBI:456216"/>
        <dbReference type="EC" id="2.7.1.1"/>
    </reaction>
    <physiologicalReaction direction="left-to-right" evidence="16">
        <dbReference type="Rhea" id="RHEA:22741"/>
    </physiologicalReaction>
</comment>
<dbReference type="GeneID" id="102364683"/>
<dbReference type="GO" id="GO:0031966">
    <property type="term" value="C:mitochondrial membrane"/>
    <property type="evidence" value="ECO:0007669"/>
    <property type="project" value="UniProtKB-SubCell"/>
</dbReference>
<dbReference type="GO" id="GO:0001678">
    <property type="term" value="P:intracellular glucose homeostasis"/>
    <property type="evidence" value="ECO:0007669"/>
    <property type="project" value="InterPro"/>
</dbReference>